<organism evidence="2 3">
    <name type="scientific">Schleiferilactobacillus perolens DSM 12744</name>
    <dbReference type="NCBI Taxonomy" id="1423792"/>
    <lineage>
        <taxon>Bacteria</taxon>
        <taxon>Bacillati</taxon>
        <taxon>Bacillota</taxon>
        <taxon>Bacilli</taxon>
        <taxon>Lactobacillales</taxon>
        <taxon>Lactobacillaceae</taxon>
        <taxon>Schleiferilactobacillus</taxon>
    </lineage>
</organism>
<name>A0A0R1MP15_9LACO</name>
<dbReference type="RefSeq" id="WP_057822183.1">
    <property type="nucleotide sequence ID" value="NZ_AZEC01000016.1"/>
</dbReference>
<evidence type="ECO:0000313" key="2">
    <source>
        <dbReference type="EMBL" id="KRL09997.1"/>
    </source>
</evidence>
<proteinExistence type="predicted"/>
<dbReference type="Proteomes" id="UP000051330">
    <property type="component" value="Unassembled WGS sequence"/>
</dbReference>
<feature type="transmembrane region" description="Helical" evidence="1">
    <location>
        <begin position="87"/>
        <end position="106"/>
    </location>
</feature>
<keyword evidence="1" id="KW-1133">Transmembrane helix</keyword>
<sequence length="117" mass="13142">MTSQKTRNILVHLIATVAIVAVYFWVLPTVNHYAIVGPLVGTIFFLNNSFTRPVVNSPGMWRIRVIIVLANILLTVVVLLSLRAFTIYWQGGITLVIGLVLAFWGMDLNERQQPAKH</sequence>
<keyword evidence="1" id="KW-0812">Transmembrane</keyword>
<feature type="transmembrane region" description="Helical" evidence="1">
    <location>
        <begin position="32"/>
        <end position="51"/>
    </location>
</feature>
<keyword evidence="3" id="KW-1185">Reference proteome</keyword>
<dbReference type="AlphaFoldDB" id="A0A0R1MP15"/>
<feature type="transmembrane region" description="Helical" evidence="1">
    <location>
        <begin position="9"/>
        <end position="26"/>
    </location>
</feature>
<dbReference type="STRING" id="1423792.FD09_GL001040"/>
<protein>
    <submittedName>
        <fullName evidence="2">Uncharacterized protein</fullName>
    </submittedName>
</protein>
<dbReference type="PATRIC" id="fig|1423792.3.peg.1062"/>
<gene>
    <name evidence="2" type="ORF">FD09_GL001040</name>
</gene>
<dbReference type="EMBL" id="AZEC01000016">
    <property type="protein sequence ID" value="KRL09997.1"/>
    <property type="molecule type" value="Genomic_DNA"/>
</dbReference>
<keyword evidence="1" id="KW-0472">Membrane</keyword>
<comment type="caution">
    <text evidence="2">The sequence shown here is derived from an EMBL/GenBank/DDBJ whole genome shotgun (WGS) entry which is preliminary data.</text>
</comment>
<feature type="transmembrane region" description="Helical" evidence="1">
    <location>
        <begin position="63"/>
        <end position="81"/>
    </location>
</feature>
<reference evidence="2 3" key="1">
    <citation type="journal article" date="2015" name="Genome Announc.">
        <title>Expanding the biotechnology potential of lactobacilli through comparative genomics of 213 strains and associated genera.</title>
        <authorList>
            <person name="Sun Z."/>
            <person name="Harris H.M."/>
            <person name="McCann A."/>
            <person name="Guo C."/>
            <person name="Argimon S."/>
            <person name="Zhang W."/>
            <person name="Yang X."/>
            <person name="Jeffery I.B."/>
            <person name="Cooney J.C."/>
            <person name="Kagawa T.F."/>
            <person name="Liu W."/>
            <person name="Song Y."/>
            <person name="Salvetti E."/>
            <person name="Wrobel A."/>
            <person name="Rasinkangas P."/>
            <person name="Parkhill J."/>
            <person name="Rea M.C."/>
            <person name="O'Sullivan O."/>
            <person name="Ritari J."/>
            <person name="Douillard F.P."/>
            <person name="Paul Ross R."/>
            <person name="Yang R."/>
            <person name="Briner A.E."/>
            <person name="Felis G.E."/>
            <person name="de Vos W.M."/>
            <person name="Barrangou R."/>
            <person name="Klaenhammer T.R."/>
            <person name="Caufield P.W."/>
            <person name="Cui Y."/>
            <person name="Zhang H."/>
            <person name="O'Toole P.W."/>
        </authorList>
    </citation>
    <scope>NUCLEOTIDE SEQUENCE [LARGE SCALE GENOMIC DNA]</scope>
    <source>
        <strain evidence="2 3">DSM 12744</strain>
    </source>
</reference>
<accession>A0A0R1MP15</accession>
<evidence type="ECO:0000313" key="3">
    <source>
        <dbReference type="Proteomes" id="UP000051330"/>
    </source>
</evidence>
<evidence type="ECO:0000256" key="1">
    <source>
        <dbReference type="SAM" id="Phobius"/>
    </source>
</evidence>